<dbReference type="AlphaFoldDB" id="A0AAV6FMI3"/>
<feature type="compositionally biased region" description="Polar residues" evidence="1">
    <location>
        <begin position="88"/>
        <end position="100"/>
    </location>
</feature>
<keyword evidence="3" id="KW-1185">Reference proteome</keyword>
<dbReference type="EMBL" id="JADWDJ010000021">
    <property type="protein sequence ID" value="KAG5264093.1"/>
    <property type="molecule type" value="Genomic_DNA"/>
</dbReference>
<evidence type="ECO:0000256" key="1">
    <source>
        <dbReference type="SAM" id="MobiDB-lite"/>
    </source>
</evidence>
<dbReference type="Proteomes" id="UP000823561">
    <property type="component" value="Chromosome 21"/>
</dbReference>
<feature type="region of interest" description="Disordered" evidence="1">
    <location>
        <begin position="1"/>
        <end position="56"/>
    </location>
</feature>
<reference evidence="2" key="1">
    <citation type="submission" date="2020-10" db="EMBL/GenBank/DDBJ databases">
        <title>Chromosome-scale genome assembly of the Allis shad, Alosa alosa.</title>
        <authorList>
            <person name="Margot Z."/>
            <person name="Christophe K."/>
            <person name="Cabau C."/>
            <person name="Louis A."/>
            <person name="Berthelot C."/>
            <person name="Parey E."/>
            <person name="Roest Crollius H."/>
            <person name="Montfort J."/>
            <person name="Robinson-Rechavi M."/>
            <person name="Bucao C."/>
            <person name="Bouchez O."/>
            <person name="Gislard M."/>
            <person name="Lluch J."/>
            <person name="Milhes M."/>
            <person name="Lampietro C."/>
            <person name="Lopez Roques C."/>
            <person name="Donnadieu C."/>
            <person name="Braasch I."/>
            <person name="Desvignes T."/>
            <person name="Postlethwait J."/>
            <person name="Bobe J."/>
            <person name="Guiguen Y."/>
        </authorList>
    </citation>
    <scope>NUCLEOTIDE SEQUENCE</scope>
    <source>
        <strain evidence="2">M-15738</strain>
        <tissue evidence="2">Blood</tissue>
    </source>
</reference>
<protein>
    <submittedName>
        <fullName evidence="2">Uncharacterized protein</fullName>
    </submittedName>
</protein>
<gene>
    <name evidence="2" type="ORF">AALO_G00272040</name>
</gene>
<name>A0AAV6FMI3_9TELE</name>
<organism evidence="2 3">
    <name type="scientific">Alosa alosa</name>
    <name type="common">allis shad</name>
    <dbReference type="NCBI Taxonomy" id="278164"/>
    <lineage>
        <taxon>Eukaryota</taxon>
        <taxon>Metazoa</taxon>
        <taxon>Chordata</taxon>
        <taxon>Craniata</taxon>
        <taxon>Vertebrata</taxon>
        <taxon>Euteleostomi</taxon>
        <taxon>Actinopterygii</taxon>
        <taxon>Neopterygii</taxon>
        <taxon>Teleostei</taxon>
        <taxon>Clupei</taxon>
        <taxon>Clupeiformes</taxon>
        <taxon>Clupeoidei</taxon>
        <taxon>Clupeidae</taxon>
        <taxon>Alosa</taxon>
    </lineage>
</organism>
<sequence>MAAGTVKQCPLWRTPRHAGHLAPPDWRREASRRASGHRAALRPMPGTPECRRGRDPIHGQITGVLVWRGPARATTPACCPDDHPQLTGHPQTSAKCQRDQ</sequence>
<evidence type="ECO:0000313" key="2">
    <source>
        <dbReference type="EMBL" id="KAG5264093.1"/>
    </source>
</evidence>
<feature type="region of interest" description="Disordered" evidence="1">
    <location>
        <begin position="74"/>
        <end position="100"/>
    </location>
</feature>
<accession>A0AAV6FMI3</accession>
<evidence type="ECO:0000313" key="3">
    <source>
        <dbReference type="Proteomes" id="UP000823561"/>
    </source>
</evidence>
<comment type="caution">
    <text evidence="2">The sequence shown here is derived from an EMBL/GenBank/DDBJ whole genome shotgun (WGS) entry which is preliminary data.</text>
</comment>
<proteinExistence type="predicted"/>